<dbReference type="SUPFAM" id="SSF56281">
    <property type="entry name" value="Metallo-hydrolase/oxidoreductase"/>
    <property type="match status" value="1"/>
</dbReference>
<dbReference type="AlphaFoldDB" id="A0A5B8XQE9"/>
<dbReference type="PANTHER" id="PTHR42951">
    <property type="entry name" value="METALLO-BETA-LACTAMASE DOMAIN-CONTAINING"/>
    <property type="match status" value="1"/>
</dbReference>
<keyword evidence="3" id="KW-1185">Reference proteome</keyword>
<dbReference type="KEGG" id="bbae:FRD01_11355"/>
<proteinExistence type="predicted"/>
<protein>
    <submittedName>
        <fullName evidence="2">MBL fold metallo-hydrolase</fullName>
    </submittedName>
</protein>
<dbReference type="Proteomes" id="UP000321595">
    <property type="component" value="Chromosome"/>
</dbReference>
<reference evidence="2 3" key="1">
    <citation type="submission" date="2019-08" db="EMBL/GenBank/DDBJ databases">
        <authorList>
            <person name="Liang Q."/>
        </authorList>
    </citation>
    <scope>NUCLEOTIDE SEQUENCE [LARGE SCALE GENOMIC DNA]</scope>
    <source>
        <strain evidence="2 3">V1718</strain>
    </source>
</reference>
<dbReference type="OrthoDB" id="9802248at2"/>
<sequence length="337" mass="38435">MNSQQSWNTSQPWGTLTFAEEGLFRVRLKNPEGSLMINTWFLRTDEYLTVIDPGWPWTYEGLKAALSHMGWGLDDVGTWLYTHSHVDHMGLAARLSRDTNGRHVAYHGVSEHLGNWHAYLDSYDWAAWAQYAFPQPRPGGGLPQETRDELFSVLKRHTRAGIEERFGSLAVPELEAVDFGDWVDVGVKFQVLDARGHDPYHVAFWEPERAWLFSGDLVLATPTPLSRAMNDDLSLYLKSLDSLQELPTAWLFPGHGVQKSNCVADHFERSRQHQMNYRALALKSLENGPKDLYTMATESMSATLFERFWVHAALLDTHLQALSREGEVKVDDAIYFL</sequence>
<organism evidence="2 3">
    <name type="scientific">Microvenator marinus</name>
    <dbReference type="NCBI Taxonomy" id="2600177"/>
    <lineage>
        <taxon>Bacteria</taxon>
        <taxon>Deltaproteobacteria</taxon>
        <taxon>Bradymonadales</taxon>
        <taxon>Microvenatoraceae</taxon>
        <taxon>Microvenator</taxon>
    </lineage>
</organism>
<evidence type="ECO:0000313" key="3">
    <source>
        <dbReference type="Proteomes" id="UP000321595"/>
    </source>
</evidence>
<dbReference type="GO" id="GO:0016787">
    <property type="term" value="F:hydrolase activity"/>
    <property type="evidence" value="ECO:0007669"/>
    <property type="project" value="UniProtKB-KW"/>
</dbReference>
<dbReference type="PANTHER" id="PTHR42951:SF17">
    <property type="entry name" value="METALLO-BETA-LACTAMASE DOMAIN-CONTAINING PROTEIN"/>
    <property type="match status" value="1"/>
</dbReference>
<dbReference type="Pfam" id="PF00753">
    <property type="entry name" value="Lactamase_B"/>
    <property type="match status" value="1"/>
</dbReference>
<dbReference type="RefSeq" id="WP_146959695.1">
    <property type="nucleotide sequence ID" value="NZ_CP042467.1"/>
</dbReference>
<evidence type="ECO:0000259" key="1">
    <source>
        <dbReference type="SMART" id="SM00849"/>
    </source>
</evidence>
<evidence type="ECO:0000313" key="2">
    <source>
        <dbReference type="EMBL" id="QED27820.1"/>
    </source>
</evidence>
<dbReference type="InterPro" id="IPR050855">
    <property type="entry name" value="NDM-1-like"/>
</dbReference>
<dbReference type="InterPro" id="IPR001279">
    <property type="entry name" value="Metallo-B-lactamas"/>
</dbReference>
<keyword evidence="2" id="KW-0378">Hydrolase</keyword>
<dbReference type="InterPro" id="IPR036866">
    <property type="entry name" value="RibonucZ/Hydroxyglut_hydro"/>
</dbReference>
<feature type="domain" description="Metallo-beta-lactamase" evidence="1">
    <location>
        <begin position="36"/>
        <end position="255"/>
    </location>
</feature>
<dbReference type="EMBL" id="CP042467">
    <property type="protein sequence ID" value="QED27820.1"/>
    <property type="molecule type" value="Genomic_DNA"/>
</dbReference>
<dbReference type="SMART" id="SM00849">
    <property type="entry name" value="Lactamase_B"/>
    <property type="match status" value="1"/>
</dbReference>
<name>A0A5B8XQE9_9DELT</name>
<gene>
    <name evidence="2" type="ORF">FRD01_11355</name>
</gene>
<accession>A0A5B8XQE9</accession>
<dbReference type="Gene3D" id="3.60.15.10">
    <property type="entry name" value="Ribonuclease Z/Hydroxyacylglutathione hydrolase-like"/>
    <property type="match status" value="1"/>
</dbReference>